<feature type="signal peptide" evidence="1">
    <location>
        <begin position="1"/>
        <end position="17"/>
    </location>
</feature>
<dbReference type="InParanoid" id="M4BXZ3"/>
<proteinExistence type="predicted"/>
<keyword evidence="1" id="KW-0732">Signal</keyword>
<dbReference type="AlphaFoldDB" id="M4BXZ3"/>
<accession>M4BXZ3</accession>
<organism evidence="2 3">
    <name type="scientific">Hyaloperonospora arabidopsidis (strain Emoy2)</name>
    <name type="common">Downy mildew agent</name>
    <name type="synonym">Peronospora arabidopsidis</name>
    <dbReference type="NCBI Taxonomy" id="559515"/>
    <lineage>
        <taxon>Eukaryota</taxon>
        <taxon>Sar</taxon>
        <taxon>Stramenopiles</taxon>
        <taxon>Oomycota</taxon>
        <taxon>Peronosporomycetes</taxon>
        <taxon>Peronosporales</taxon>
        <taxon>Peronosporaceae</taxon>
        <taxon>Hyaloperonospora</taxon>
    </lineage>
</organism>
<reference evidence="3" key="1">
    <citation type="journal article" date="2010" name="Science">
        <title>Signatures of adaptation to obligate biotrophy in the Hyaloperonospora arabidopsidis genome.</title>
        <authorList>
            <person name="Baxter L."/>
            <person name="Tripathy S."/>
            <person name="Ishaque N."/>
            <person name="Boot N."/>
            <person name="Cabral A."/>
            <person name="Kemen E."/>
            <person name="Thines M."/>
            <person name="Ah-Fong A."/>
            <person name="Anderson R."/>
            <person name="Badejoko W."/>
            <person name="Bittner-Eddy P."/>
            <person name="Boore J.L."/>
            <person name="Chibucos M.C."/>
            <person name="Coates M."/>
            <person name="Dehal P."/>
            <person name="Delehaunty K."/>
            <person name="Dong S."/>
            <person name="Downton P."/>
            <person name="Dumas B."/>
            <person name="Fabro G."/>
            <person name="Fronick C."/>
            <person name="Fuerstenberg S.I."/>
            <person name="Fulton L."/>
            <person name="Gaulin E."/>
            <person name="Govers F."/>
            <person name="Hughes L."/>
            <person name="Humphray S."/>
            <person name="Jiang R.H."/>
            <person name="Judelson H."/>
            <person name="Kamoun S."/>
            <person name="Kyung K."/>
            <person name="Meijer H."/>
            <person name="Minx P."/>
            <person name="Morris P."/>
            <person name="Nelson J."/>
            <person name="Phuntumart V."/>
            <person name="Qutob D."/>
            <person name="Rehmany A."/>
            <person name="Rougon-Cardoso A."/>
            <person name="Ryden P."/>
            <person name="Torto-Alalibo T."/>
            <person name="Studholme D."/>
            <person name="Wang Y."/>
            <person name="Win J."/>
            <person name="Wood J."/>
            <person name="Clifton S.W."/>
            <person name="Rogers J."/>
            <person name="Van den Ackerveken G."/>
            <person name="Jones J.D."/>
            <person name="McDowell J.M."/>
            <person name="Beynon J."/>
            <person name="Tyler B.M."/>
        </authorList>
    </citation>
    <scope>NUCLEOTIDE SEQUENCE [LARGE SCALE GENOMIC DNA]</scope>
    <source>
        <strain evidence="3">Emoy2</strain>
    </source>
</reference>
<reference evidence="2" key="2">
    <citation type="submission" date="2015-06" db="UniProtKB">
        <authorList>
            <consortium name="EnsemblProtists"/>
        </authorList>
    </citation>
    <scope>IDENTIFICATION</scope>
    <source>
        <strain evidence="2">Emoy2</strain>
    </source>
</reference>
<dbReference type="Proteomes" id="UP000011713">
    <property type="component" value="Unassembled WGS sequence"/>
</dbReference>
<protein>
    <recommendedName>
        <fullName evidence="4">RxLR effector candidate protein</fullName>
    </recommendedName>
</protein>
<name>M4BXZ3_HYAAE</name>
<evidence type="ECO:0000313" key="3">
    <source>
        <dbReference type="Proteomes" id="UP000011713"/>
    </source>
</evidence>
<dbReference type="VEuPathDB" id="FungiDB:HpaG811425"/>
<evidence type="ECO:0008006" key="4">
    <source>
        <dbReference type="Google" id="ProtNLM"/>
    </source>
</evidence>
<keyword evidence="3" id="KW-1185">Reference proteome</keyword>
<feature type="chain" id="PRO_5004049065" description="RxLR effector candidate protein" evidence="1">
    <location>
        <begin position="18"/>
        <end position="99"/>
    </location>
</feature>
<dbReference type="HOGENOM" id="CLU_2325208_0_0_1"/>
<dbReference type="EMBL" id="CU694992">
    <property type="status" value="NOT_ANNOTATED_CDS"/>
    <property type="molecule type" value="Genomic_DNA"/>
</dbReference>
<sequence>MMTSFLGIGVRASTVAALSLLKACTIRHPPEAFHAYTAPGLPRWEVRVLSSTPSHDRLLSDLQRIFRSLVLVHEAVDIASQHSTSNLVSRRFRDEYLCP</sequence>
<evidence type="ECO:0000256" key="1">
    <source>
        <dbReference type="SAM" id="SignalP"/>
    </source>
</evidence>
<evidence type="ECO:0000313" key="2">
    <source>
        <dbReference type="EnsemblProtists" id="HpaP811425"/>
    </source>
</evidence>
<dbReference type="EnsemblProtists" id="HpaT811425">
    <property type="protein sequence ID" value="HpaP811425"/>
    <property type="gene ID" value="HpaG811425"/>
</dbReference>